<keyword evidence="2" id="KW-1185">Reference proteome</keyword>
<evidence type="ECO:0000313" key="2">
    <source>
        <dbReference type="Proteomes" id="UP000324748"/>
    </source>
</evidence>
<dbReference type="PANTHER" id="PTHR33927:SF1">
    <property type="entry name" value="TRANSMEMBRANE PROTEIN"/>
    <property type="match status" value="1"/>
</dbReference>
<dbReference type="InterPro" id="IPR052979">
    <property type="entry name" value="Adenylate-forming_domain"/>
</dbReference>
<comment type="caution">
    <text evidence="1">The sequence shown here is derived from an EMBL/GenBank/DDBJ whole genome shotgun (WGS) entry which is preliminary data.</text>
</comment>
<dbReference type="EMBL" id="VSWC01000183">
    <property type="protein sequence ID" value="KAA1069291.1"/>
    <property type="molecule type" value="Genomic_DNA"/>
</dbReference>
<sequence length="110" mass="12375">MCTGSGIGAVASTCIQNENWFLIWIGPNLENTYGEEIMQLICGKIPESRRLIWDTRGPLGRPDVVRLLHDTYKYWDAEVTLFVGSPEMNSNVLQSCRALKIPVFGSIWDA</sequence>
<organism evidence="1 2">
    <name type="scientific">Puccinia graminis f. sp. tritici</name>
    <dbReference type="NCBI Taxonomy" id="56615"/>
    <lineage>
        <taxon>Eukaryota</taxon>
        <taxon>Fungi</taxon>
        <taxon>Dikarya</taxon>
        <taxon>Basidiomycota</taxon>
        <taxon>Pucciniomycotina</taxon>
        <taxon>Pucciniomycetes</taxon>
        <taxon>Pucciniales</taxon>
        <taxon>Pucciniaceae</taxon>
        <taxon>Puccinia</taxon>
    </lineage>
</organism>
<accession>A0A5B0LY07</accession>
<dbReference type="Proteomes" id="UP000324748">
    <property type="component" value="Unassembled WGS sequence"/>
</dbReference>
<protein>
    <submittedName>
        <fullName evidence="1">Uncharacterized protein</fullName>
    </submittedName>
</protein>
<name>A0A5B0LY07_PUCGR</name>
<evidence type="ECO:0000313" key="1">
    <source>
        <dbReference type="EMBL" id="KAA1069291.1"/>
    </source>
</evidence>
<dbReference type="OrthoDB" id="3142841at2759"/>
<proteinExistence type="predicted"/>
<dbReference type="PANTHER" id="PTHR33927">
    <property type="entry name" value="TRANSMEMBRANE PROTEIN"/>
    <property type="match status" value="1"/>
</dbReference>
<dbReference type="AlphaFoldDB" id="A0A5B0LY07"/>
<reference evidence="1 2" key="1">
    <citation type="submission" date="2019-05" db="EMBL/GenBank/DDBJ databases">
        <title>Emergence of the Ug99 lineage of the wheat stem rust pathogen through somatic hybridization.</title>
        <authorList>
            <person name="Li F."/>
            <person name="Upadhyaya N.M."/>
            <person name="Sperschneider J."/>
            <person name="Matny O."/>
            <person name="Nguyen-Phuc H."/>
            <person name="Mago R."/>
            <person name="Raley C."/>
            <person name="Miller M.E."/>
            <person name="Silverstein K.A.T."/>
            <person name="Henningsen E."/>
            <person name="Hirsch C.D."/>
            <person name="Visser B."/>
            <person name="Pretorius Z.A."/>
            <person name="Steffenson B.J."/>
            <person name="Schwessinger B."/>
            <person name="Dodds P.N."/>
            <person name="Figueroa M."/>
        </authorList>
    </citation>
    <scope>NUCLEOTIDE SEQUENCE [LARGE SCALE GENOMIC DNA]</scope>
    <source>
        <strain evidence="1">21-0</strain>
    </source>
</reference>
<gene>
    <name evidence="1" type="ORF">PGT21_019819</name>
</gene>